<evidence type="ECO:0000259" key="5">
    <source>
        <dbReference type="PROSITE" id="PS51192"/>
    </source>
</evidence>
<dbReference type="SUPFAM" id="SSF52540">
    <property type="entry name" value="P-loop containing nucleoside triphosphate hydrolases"/>
    <property type="match status" value="1"/>
</dbReference>
<evidence type="ECO:0000256" key="2">
    <source>
        <dbReference type="ARBA" id="ARBA00022801"/>
    </source>
</evidence>
<name>A0A1C6U375_9ACTN</name>
<feature type="domain" description="Helicase C-terminal" evidence="6">
    <location>
        <begin position="506"/>
        <end position="673"/>
    </location>
</feature>
<dbReference type="InterPro" id="IPR006935">
    <property type="entry name" value="Helicase/UvrB_N"/>
</dbReference>
<evidence type="ECO:0000256" key="3">
    <source>
        <dbReference type="ARBA" id="ARBA00022806"/>
    </source>
</evidence>
<dbReference type="AlphaFoldDB" id="A0A1C6U375"/>
<reference evidence="7 8" key="1">
    <citation type="submission" date="2016-06" db="EMBL/GenBank/DDBJ databases">
        <authorList>
            <person name="Kjaerup R.B."/>
            <person name="Dalgaard T.S."/>
            <person name="Juul-Madsen H.R."/>
        </authorList>
    </citation>
    <scope>NUCLEOTIDE SEQUENCE [LARGE SCALE GENOMIC DNA]</scope>
    <source>
        <strain evidence="7 8">DSM 45577</strain>
    </source>
</reference>
<organism evidence="7 8">
    <name type="scientific">Micromonospora yangpuensis</name>
    <dbReference type="NCBI Taxonomy" id="683228"/>
    <lineage>
        <taxon>Bacteria</taxon>
        <taxon>Bacillati</taxon>
        <taxon>Actinomycetota</taxon>
        <taxon>Actinomycetes</taxon>
        <taxon>Micromonosporales</taxon>
        <taxon>Micromonosporaceae</taxon>
        <taxon>Micromonospora</taxon>
    </lineage>
</organism>
<dbReference type="InterPro" id="IPR001650">
    <property type="entry name" value="Helicase_C-like"/>
</dbReference>
<dbReference type="OrthoDB" id="9776021at2"/>
<dbReference type="InterPro" id="IPR014001">
    <property type="entry name" value="Helicase_ATP-bd"/>
</dbReference>
<dbReference type="PANTHER" id="PTHR11274:SF0">
    <property type="entry name" value="GENERAL TRANSCRIPTION AND DNA REPAIR FACTOR IIH HELICASE SUBUNIT XPB"/>
    <property type="match status" value="1"/>
</dbReference>
<dbReference type="CDD" id="cd09179">
    <property type="entry name" value="PLDc_N_DEXD_a"/>
    <property type="match status" value="1"/>
</dbReference>
<dbReference type="SMART" id="SM00487">
    <property type="entry name" value="DEXDc"/>
    <property type="match status" value="1"/>
</dbReference>
<keyword evidence="1" id="KW-0547">Nucleotide-binding</keyword>
<evidence type="ECO:0000313" key="7">
    <source>
        <dbReference type="EMBL" id="SCL48515.1"/>
    </source>
</evidence>
<dbReference type="GO" id="GO:0005524">
    <property type="term" value="F:ATP binding"/>
    <property type="evidence" value="ECO:0007669"/>
    <property type="project" value="UniProtKB-KW"/>
</dbReference>
<dbReference type="InterPro" id="IPR050615">
    <property type="entry name" value="ATP-dep_DNA_Helicase"/>
</dbReference>
<keyword evidence="3 7" id="KW-0347">Helicase</keyword>
<feature type="domain" description="Helicase ATP-binding" evidence="5">
    <location>
        <begin position="253"/>
        <end position="425"/>
    </location>
</feature>
<dbReference type="Pfam" id="PF00271">
    <property type="entry name" value="Helicase_C"/>
    <property type="match status" value="1"/>
</dbReference>
<dbReference type="GO" id="GO:0016787">
    <property type="term" value="F:hydrolase activity"/>
    <property type="evidence" value="ECO:0007669"/>
    <property type="project" value="UniProtKB-KW"/>
</dbReference>
<evidence type="ECO:0000256" key="4">
    <source>
        <dbReference type="ARBA" id="ARBA00022840"/>
    </source>
</evidence>
<dbReference type="SMART" id="SM00490">
    <property type="entry name" value="HELICc"/>
    <property type="match status" value="1"/>
</dbReference>
<evidence type="ECO:0000313" key="8">
    <source>
        <dbReference type="Proteomes" id="UP000198937"/>
    </source>
</evidence>
<evidence type="ECO:0000256" key="1">
    <source>
        <dbReference type="ARBA" id="ARBA00022741"/>
    </source>
</evidence>
<dbReference type="Proteomes" id="UP000198937">
    <property type="component" value="Unassembled WGS sequence"/>
</dbReference>
<accession>A0A1C6U375</accession>
<protein>
    <submittedName>
        <fullName evidence="7">Superfamily II DNA or RNA helicase</fullName>
    </submittedName>
</protein>
<keyword evidence="4" id="KW-0067">ATP-binding</keyword>
<dbReference type="PANTHER" id="PTHR11274">
    <property type="entry name" value="RAD25/XP-B DNA REPAIR HELICASE"/>
    <property type="match status" value="1"/>
</dbReference>
<dbReference type="RefSeq" id="WP_091434180.1">
    <property type="nucleotide sequence ID" value="NZ_BMMJ01000001.1"/>
</dbReference>
<dbReference type="PROSITE" id="PS51192">
    <property type="entry name" value="HELICASE_ATP_BIND_1"/>
    <property type="match status" value="1"/>
</dbReference>
<dbReference type="Pfam" id="PF04851">
    <property type="entry name" value="ResIII"/>
    <property type="match status" value="1"/>
</dbReference>
<evidence type="ECO:0000259" key="6">
    <source>
        <dbReference type="PROSITE" id="PS51194"/>
    </source>
</evidence>
<dbReference type="GO" id="GO:0003677">
    <property type="term" value="F:DNA binding"/>
    <property type="evidence" value="ECO:0007669"/>
    <property type="project" value="InterPro"/>
</dbReference>
<dbReference type="EMBL" id="FMIA01000002">
    <property type="protein sequence ID" value="SCL48515.1"/>
    <property type="molecule type" value="Genomic_DNA"/>
</dbReference>
<keyword evidence="2" id="KW-0378">Hydrolase</keyword>
<dbReference type="InterPro" id="IPR027417">
    <property type="entry name" value="P-loop_NTPase"/>
</dbReference>
<proteinExistence type="predicted"/>
<dbReference type="Gene3D" id="3.40.50.300">
    <property type="entry name" value="P-loop containing nucleotide triphosphate hydrolases"/>
    <property type="match status" value="2"/>
</dbReference>
<dbReference type="STRING" id="683228.GA0070617_0899"/>
<gene>
    <name evidence="7" type="ORF">GA0070617_0899</name>
</gene>
<dbReference type="PROSITE" id="PS51194">
    <property type="entry name" value="HELICASE_CTER"/>
    <property type="match status" value="1"/>
</dbReference>
<keyword evidence="8" id="KW-1185">Reference proteome</keyword>
<dbReference type="GO" id="GO:0004386">
    <property type="term" value="F:helicase activity"/>
    <property type="evidence" value="ECO:0007669"/>
    <property type="project" value="UniProtKB-KW"/>
</dbReference>
<sequence>MVNDFYGPCLGASVRYDRAVGYFTGTSLALAARGVERLALKGGRIRLIASPHLTPEDVEQIELGYQYREIIAQALQRELGPQVEQSPGMLAQLGLLGRLVGQGVLDIRIAVVRRQNRLALYHEKIGVFTDSHDDVVAFTGSSNETASALVENFESVEVFRGWIEADHERVRRIADHFIGLWDGVTPNVEVIDFPDLGKDRLLQLAKAAEQRGLKEELPGLESGILIGSRSGSFPLPRMPLDMSLREYQKDAIKKWFSANGRGVFQMATGTGKTLTALAALSKMAEIYEKQRKPLLAVVVAPQLDLVDQWKAEAARFGVQALCCYDSARAWTDAANALTIGLASRTTGFGMLITTNATLVRAPFQEFLSRQSAPFVFVADEAHNLGASSALAALPASAPYRMALTATPERWFDPAGTRALVEYFGDPVIELGLADAIRLGALCEYDYYPVPVRLTEEESGLYAQLTQRIGQVFASGVELDVSDSEGASQLSRLLQRRAQLLAHAEGKLQALREQLRPRADDRWQLLYCAEGSPPQGGERQIDQVQRLVGAELGIPSHPYTSEESRDDRQNILARFRRGDLRALVSMRCLDEGVDVPDARRAFILASTSNPRQFIQRRGRILRRAEGKQYAEIVDFIAIPDGHVDMQLERRLLRRELARFSDFAATARNAGEALATMRPIRTAYGLMDI</sequence>